<dbReference type="Pfam" id="PF13377">
    <property type="entry name" value="Peripla_BP_3"/>
    <property type="match status" value="1"/>
</dbReference>
<organism evidence="6 7">
    <name type="scientific">Jeotgalibacillus proteolyticus</name>
    <dbReference type="NCBI Taxonomy" id="2082395"/>
    <lineage>
        <taxon>Bacteria</taxon>
        <taxon>Bacillati</taxon>
        <taxon>Bacillota</taxon>
        <taxon>Bacilli</taxon>
        <taxon>Bacillales</taxon>
        <taxon>Caryophanaceae</taxon>
        <taxon>Jeotgalibacillus</taxon>
    </lineage>
</organism>
<dbReference type="Proteomes" id="UP000239047">
    <property type="component" value="Unassembled WGS sequence"/>
</dbReference>
<dbReference type="PROSITE" id="PS00356">
    <property type="entry name" value="HTH_LACI_1"/>
    <property type="match status" value="1"/>
</dbReference>
<dbReference type="GO" id="GO:0000976">
    <property type="term" value="F:transcription cis-regulatory region binding"/>
    <property type="evidence" value="ECO:0007669"/>
    <property type="project" value="TreeGrafter"/>
</dbReference>
<dbReference type="Gene3D" id="1.10.260.40">
    <property type="entry name" value="lambda repressor-like DNA-binding domains"/>
    <property type="match status" value="1"/>
</dbReference>
<dbReference type="EMBL" id="PREZ01000003">
    <property type="protein sequence ID" value="PPA70821.1"/>
    <property type="molecule type" value="Genomic_DNA"/>
</dbReference>
<evidence type="ECO:0000313" key="6">
    <source>
        <dbReference type="EMBL" id="PPA70821.1"/>
    </source>
</evidence>
<dbReference type="PROSITE" id="PS50932">
    <property type="entry name" value="HTH_LACI_2"/>
    <property type="match status" value="1"/>
</dbReference>
<name>A0A2S5GD30_9BACL</name>
<accession>A0A2S5GD30</accession>
<feature type="domain" description="HTH lacI-type" evidence="5">
    <location>
        <begin position="2"/>
        <end position="56"/>
    </location>
</feature>
<dbReference type="RefSeq" id="WP_104057571.1">
    <property type="nucleotide sequence ID" value="NZ_PREZ01000003.1"/>
</dbReference>
<dbReference type="PANTHER" id="PTHR30146:SF151">
    <property type="entry name" value="HTH-TYPE TRANSCRIPTIONAL REPRESSOR CYTR"/>
    <property type="match status" value="1"/>
</dbReference>
<dbReference type="PANTHER" id="PTHR30146">
    <property type="entry name" value="LACI-RELATED TRANSCRIPTIONAL REPRESSOR"/>
    <property type="match status" value="1"/>
</dbReference>
<evidence type="ECO:0000313" key="7">
    <source>
        <dbReference type="Proteomes" id="UP000239047"/>
    </source>
</evidence>
<dbReference type="InterPro" id="IPR000843">
    <property type="entry name" value="HTH_LacI"/>
</dbReference>
<evidence type="ECO:0000256" key="3">
    <source>
        <dbReference type="ARBA" id="ARBA00023125"/>
    </source>
</evidence>
<dbReference type="SUPFAM" id="SSF47413">
    <property type="entry name" value="lambda repressor-like DNA-binding domains"/>
    <property type="match status" value="1"/>
</dbReference>
<dbReference type="InterPro" id="IPR010982">
    <property type="entry name" value="Lambda_DNA-bd_dom_sf"/>
</dbReference>
<dbReference type="CDD" id="cd01392">
    <property type="entry name" value="HTH_LacI"/>
    <property type="match status" value="1"/>
</dbReference>
<dbReference type="SMART" id="SM00354">
    <property type="entry name" value="HTH_LACI"/>
    <property type="match status" value="1"/>
</dbReference>
<evidence type="ECO:0000256" key="2">
    <source>
        <dbReference type="ARBA" id="ARBA00023015"/>
    </source>
</evidence>
<keyword evidence="2" id="KW-0805">Transcription regulation</keyword>
<dbReference type="InterPro" id="IPR028082">
    <property type="entry name" value="Peripla_BP_I"/>
</dbReference>
<keyword evidence="7" id="KW-1185">Reference proteome</keyword>
<dbReference type="CDD" id="cd06284">
    <property type="entry name" value="PBP1_LacI-like"/>
    <property type="match status" value="1"/>
</dbReference>
<dbReference type="OrthoDB" id="9796186at2"/>
<dbReference type="Pfam" id="PF00356">
    <property type="entry name" value="LacI"/>
    <property type="match status" value="1"/>
</dbReference>
<dbReference type="InterPro" id="IPR046335">
    <property type="entry name" value="LacI/GalR-like_sensor"/>
</dbReference>
<protein>
    <submittedName>
        <fullName evidence="6">LacI family transcriptional regulator</fullName>
    </submittedName>
</protein>
<proteinExistence type="predicted"/>
<evidence type="ECO:0000256" key="4">
    <source>
        <dbReference type="ARBA" id="ARBA00023163"/>
    </source>
</evidence>
<keyword evidence="3" id="KW-0238">DNA-binding</keyword>
<comment type="caution">
    <text evidence="6">The sequence shown here is derived from an EMBL/GenBank/DDBJ whole genome shotgun (WGS) entry which is preliminary data.</text>
</comment>
<evidence type="ECO:0000256" key="1">
    <source>
        <dbReference type="ARBA" id="ARBA00022491"/>
    </source>
</evidence>
<reference evidence="6 7" key="1">
    <citation type="submission" date="2018-02" db="EMBL/GenBank/DDBJ databases">
        <title>Jeotgalibacillus proteolyticum sp. nov. a protease producing bacterium isolated from ocean sediments of Laizhou Bay.</title>
        <authorList>
            <person name="Li Y."/>
        </authorList>
    </citation>
    <scope>NUCLEOTIDE SEQUENCE [LARGE SCALE GENOMIC DNA]</scope>
    <source>
        <strain evidence="6 7">22-7</strain>
    </source>
</reference>
<dbReference type="AlphaFoldDB" id="A0A2S5GD30"/>
<dbReference type="Gene3D" id="3.40.50.2300">
    <property type="match status" value="2"/>
</dbReference>
<dbReference type="SUPFAM" id="SSF53822">
    <property type="entry name" value="Periplasmic binding protein-like I"/>
    <property type="match status" value="1"/>
</dbReference>
<keyword evidence="4" id="KW-0804">Transcription</keyword>
<gene>
    <name evidence="6" type="ORF">C4B60_08490</name>
</gene>
<sequence>MVKMIDVAKRANVSTATVSRVLRNPESVKELTREKVMQSIAELNYQPNVLARHFRRSKTNTILVIVPNIANTIFSQMVQGIEETAVQNNYRVLLGNSNRNVEKEYDFLDLLRQRHVDGMILLSSRIDIDTLNELTAQFPVVLASEYLNNMSISTVRIDNRKHGKEAAAHLLSLGHKRVAHISGGLNNRISFDRQDGYLDALTEHGLKRDNRLIREGDFTFTSGYNQMQELLSLRDRPTALFAASDEMAMGAIKAAKEKGINVPEDLAVVGFDNIRFSSFFEPGLTTVAQPAVEMGSASMELLLEHIKDPNFKPAERVLKSELIVRESCGLKG</sequence>
<evidence type="ECO:0000259" key="5">
    <source>
        <dbReference type="PROSITE" id="PS50932"/>
    </source>
</evidence>
<dbReference type="GO" id="GO:0003700">
    <property type="term" value="F:DNA-binding transcription factor activity"/>
    <property type="evidence" value="ECO:0007669"/>
    <property type="project" value="TreeGrafter"/>
</dbReference>
<keyword evidence="1" id="KW-0678">Repressor</keyword>